<dbReference type="CDD" id="cd00143">
    <property type="entry name" value="PP2Cc"/>
    <property type="match status" value="1"/>
</dbReference>
<dbReference type="InterPro" id="IPR015655">
    <property type="entry name" value="PP2C"/>
</dbReference>
<feature type="domain" description="PPM-type phosphatase" evidence="1">
    <location>
        <begin position="4"/>
        <end position="245"/>
    </location>
</feature>
<proteinExistence type="predicted"/>
<dbReference type="GO" id="GO:0004722">
    <property type="term" value="F:protein serine/threonine phosphatase activity"/>
    <property type="evidence" value="ECO:0007669"/>
    <property type="project" value="InterPro"/>
</dbReference>
<accession>A0A841HLZ5</accession>
<gene>
    <name evidence="2" type="ORF">HNQ60_001873</name>
</gene>
<comment type="caution">
    <text evidence="2">The sequence shown here is derived from an EMBL/GenBank/DDBJ whole genome shotgun (WGS) entry which is preliminary data.</text>
</comment>
<dbReference type="PROSITE" id="PS51746">
    <property type="entry name" value="PPM_2"/>
    <property type="match status" value="1"/>
</dbReference>
<evidence type="ECO:0000313" key="2">
    <source>
        <dbReference type="EMBL" id="MBB6092995.1"/>
    </source>
</evidence>
<dbReference type="SMART" id="SM00332">
    <property type="entry name" value="PP2Cc"/>
    <property type="match status" value="1"/>
</dbReference>
<dbReference type="AlphaFoldDB" id="A0A841HLZ5"/>
<dbReference type="SUPFAM" id="SSF81606">
    <property type="entry name" value="PP2C-like"/>
    <property type="match status" value="1"/>
</dbReference>
<dbReference type="PANTHER" id="PTHR47992">
    <property type="entry name" value="PROTEIN PHOSPHATASE"/>
    <property type="match status" value="1"/>
</dbReference>
<dbReference type="SMART" id="SM00331">
    <property type="entry name" value="PP2C_SIG"/>
    <property type="match status" value="1"/>
</dbReference>
<protein>
    <submittedName>
        <fullName evidence="2">Serine/threonine protein phosphatase PrpC</fullName>
    </submittedName>
</protein>
<dbReference type="EMBL" id="JACHHZ010000002">
    <property type="protein sequence ID" value="MBB6092995.1"/>
    <property type="molecule type" value="Genomic_DNA"/>
</dbReference>
<name>A0A841HLZ5_9GAMM</name>
<dbReference type="Gene3D" id="3.60.40.10">
    <property type="entry name" value="PPM-type phosphatase domain"/>
    <property type="match status" value="1"/>
</dbReference>
<sequence length="248" mass="27037">MRIEHAEVSLIGDREDNQDRVTVAATDKAALLIVIDGMGGHSDGSRAADTALKSLLDSFHQSQHPLFDPLGFLHLSLSKAHDDVARLGSGQSIDARPRATIAICLVQEGAAYWAHVGDSRVYWIRNGAVHTRTRDHSHVELLLREGKITEEEIPTHPMRNFVECCLGGDPAVPEMTISGRQALQSGDVLLLCSDGIWANLKDSDIAAFFKSDPENLRAWLEALGRRAVQASAPFSDNSTAAVLRWNGN</sequence>
<dbReference type="Proteomes" id="UP000588068">
    <property type="component" value="Unassembled WGS sequence"/>
</dbReference>
<reference evidence="2 3" key="1">
    <citation type="submission" date="2020-08" db="EMBL/GenBank/DDBJ databases">
        <title>Genomic Encyclopedia of Type Strains, Phase IV (KMG-IV): sequencing the most valuable type-strain genomes for metagenomic binning, comparative biology and taxonomic classification.</title>
        <authorList>
            <person name="Goeker M."/>
        </authorList>
    </citation>
    <scope>NUCLEOTIDE SEQUENCE [LARGE SCALE GENOMIC DNA]</scope>
    <source>
        <strain evidence="2 3">DSM 26723</strain>
    </source>
</reference>
<dbReference type="RefSeq" id="WP_184330944.1">
    <property type="nucleotide sequence ID" value="NZ_JACHHZ010000002.1"/>
</dbReference>
<dbReference type="Pfam" id="PF13672">
    <property type="entry name" value="PP2C_2"/>
    <property type="match status" value="1"/>
</dbReference>
<keyword evidence="3" id="KW-1185">Reference proteome</keyword>
<dbReference type="InterPro" id="IPR001932">
    <property type="entry name" value="PPM-type_phosphatase-like_dom"/>
</dbReference>
<dbReference type="InterPro" id="IPR036457">
    <property type="entry name" value="PPM-type-like_dom_sf"/>
</dbReference>
<evidence type="ECO:0000313" key="3">
    <source>
        <dbReference type="Proteomes" id="UP000588068"/>
    </source>
</evidence>
<organism evidence="2 3">
    <name type="scientific">Povalibacter uvarum</name>
    <dbReference type="NCBI Taxonomy" id="732238"/>
    <lineage>
        <taxon>Bacteria</taxon>
        <taxon>Pseudomonadati</taxon>
        <taxon>Pseudomonadota</taxon>
        <taxon>Gammaproteobacteria</taxon>
        <taxon>Steroidobacterales</taxon>
        <taxon>Steroidobacteraceae</taxon>
        <taxon>Povalibacter</taxon>
    </lineage>
</organism>
<evidence type="ECO:0000259" key="1">
    <source>
        <dbReference type="PROSITE" id="PS51746"/>
    </source>
</evidence>